<evidence type="ECO:0000256" key="1">
    <source>
        <dbReference type="SAM" id="Coils"/>
    </source>
</evidence>
<sequence length="173" mass="19915">ERLRERRREAGVRLDEIEARIDQLERLVRLGDADLDAPVDDLREPISAYNDAVVDLFRAFRRSASARELLRFVDTTDAYPLVDYRQPPSELETYVEEYEAGAEPVPDLLEYAEYSASKLDHYVADAAALKRNVAVHRTYLERLDPDPLTVSWPPLPAETLRYRCRELVAVVGR</sequence>
<feature type="non-terminal residue" evidence="2">
    <location>
        <position position="173"/>
    </location>
</feature>
<dbReference type="EMBL" id="JBHSWU010001557">
    <property type="protein sequence ID" value="MFC6726971.1"/>
    <property type="molecule type" value="Genomic_DNA"/>
</dbReference>
<feature type="coiled-coil region" evidence="1">
    <location>
        <begin position="7"/>
        <end position="34"/>
    </location>
</feature>
<accession>A0ABD5S632</accession>
<protein>
    <submittedName>
        <fullName evidence="2">Uncharacterized protein</fullName>
    </submittedName>
</protein>
<evidence type="ECO:0000313" key="3">
    <source>
        <dbReference type="Proteomes" id="UP001596328"/>
    </source>
</evidence>
<organism evidence="2 3">
    <name type="scientific">Halobium palmae</name>
    <dbReference type="NCBI Taxonomy" id="1776492"/>
    <lineage>
        <taxon>Archaea</taxon>
        <taxon>Methanobacteriati</taxon>
        <taxon>Methanobacteriota</taxon>
        <taxon>Stenosarchaea group</taxon>
        <taxon>Halobacteria</taxon>
        <taxon>Halobacteriales</taxon>
        <taxon>Haloferacaceae</taxon>
        <taxon>Halobium</taxon>
    </lineage>
</organism>
<dbReference type="AlphaFoldDB" id="A0ABD5S632"/>
<feature type="non-terminal residue" evidence="2">
    <location>
        <position position="1"/>
    </location>
</feature>
<keyword evidence="1" id="KW-0175">Coiled coil</keyword>
<dbReference type="Pfam" id="PF23432">
    <property type="entry name" value="DUF7118"/>
    <property type="match status" value="1"/>
</dbReference>
<dbReference type="Proteomes" id="UP001596328">
    <property type="component" value="Unassembled WGS sequence"/>
</dbReference>
<evidence type="ECO:0000313" key="2">
    <source>
        <dbReference type="EMBL" id="MFC6726971.1"/>
    </source>
</evidence>
<proteinExistence type="predicted"/>
<dbReference type="InterPro" id="IPR055542">
    <property type="entry name" value="DUF7118"/>
</dbReference>
<reference evidence="2 3" key="1">
    <citation type="journal article" date="2019" name="Int. J. Syst. Evol. Microbiol.">
        <title>The Global Catalogue of Microorganisms (GCM) 10K type strain sequencing project: providing services to taxonomists for standard genome sequencing and annotation.</title>
        <authorList>
            <consortium name="The Broad Institute Genomics Platform"/>
            <consortium name="The Broad Institute Genome Sequencing Center for Infectious Disease"/>
            <person name="Wu L."/>
            <person name="Ma J."/>
        </authorList>
    </citation>
    <scope>NUCLEOTIDE SEQUENCE [LARGE SCALE GENOMIC DNA]</scope>
    <source>
        <strain evidence="2 3">NBRC 111368</strain>
    </source>
</reference>
<comment type="caution">
    <text evidence="2">The sequence shown here is derived from an EMBL/GenBank/DDBJ whole genome shotgun (WGS) entry which is preliminary data.</text>
</comment>
<gene>
    <name evidence="2" type="ORF">ACFQE1_21840</name>
</gene>
<name>A0ABD5S632_9EURY</name>
<keyword evidence="3" id="KW-1185">Reference proteome</keyword>